<dbReference type="PANTHER" id="PTHR10612:SF34">
    <property type="entry name" value="APOLIPOPROTEIN D"/>
    <property type="match status" value="1"/>
</dbReference>
<comment type="caution">
    <text evidence="4">The sequence shown here is derived from an EMBL/GenBank/DDBJ whole genome shotgun (WGS) entry which is preliminary data.</text>
</comment>
<dbReference type="PIRSF" id="PIRSF036893">
    <property type="entry name" value="Lipocalin_ApoD"/>
    <property type="match status" value="1"/>
</dbReference>
<evidence type="ECO:0000313" key="5">
    <source>
        <dbReference type="Proteomes" id="UP001297581"/>
    </source>
</evidence>
<keyword evidence="2" id="KW-0998">Cell outer membrane</keyword>
<dbReference type="SUPFAM" id="SSF50814">
    <property type="entry name" value="Lipocalins"/>
    <property type="match status" value="1"/>
</dbReference>
<evidence type="ECO:0000256" key="2">
    <source>
        <dbReference type="PIRNR" id="PIRNR036893"/>
    </source>
</evidence>
<feature type="chain" id="PRO_5042319456" description="Outer membrane lipoprotein Blc" evidence="2">
    <location>
        <begin position="18"/>
        <end position="174"/>
    </location>
</feature>
<dbReference type="RefSeq" id="WP_240590530.1">
    <property type="nucleotide sequence ID" value="NZ_JAKUDL010000002.1"/>
</dbReference>
<gene>
    <name evidence="4" type="ORF">MJ923_07390</name>
</gene>
<dbReference type="GO" id="GO:0009279">
    <property type="term" value="C:cell outer membrane"/>
    <property type="evidence" value="ECO:0007669"/>
    <property type="project" value="UniProtKB-SubCell"/>
</dbReference>
<dbReference type="AlphaFoldDB" id="A0AAJ1FAI5"/>
<reference evidence="4 5" key="1">
    <citation type="submission" date="2022-02" db="EMBL/GenBank/DDBJ databases">
        <title>The genome sequence of Shewanella sp. 3B26.</title>
        <authorList>
            <person name="Du J."/>
        </authorList>
    </citation>
    <scope>NUCLEOTIDE SEQUENCE [LARGE SCALE GENOMIC DNA]</scope>
    <source>
        <strain evidence="4 5">3B26</strain>
    </source>
</reference>
<keyword evidence="5" id="KW-1185">Reference proteome</keyword>
<dbReference type="InterPro" id="IPR002446">
    <property type="entry name" value="Lipocalin_bac"/>
</dbReference>
<dbReference type="PRINTS" id="PR01171">
    <property type="entry name" value="BCTLIPOCALIN"/>
</dbReference>
<dbReference type="Gene3D" id="2.40.128.20">
    <property type="match status" value="1"/>
</dbReference>
<feature type="domain" description="Lipocalin/cytosolic fatty-acid binding" evidence="3">
    <location>
        <begin position="27"/>
        <end position="168"/>
    </location>
</feature>
<dbReference type="InterPro" id="IPR000566">
    <property type="entry name" value="Lipocln_cytosolic_FA-bd_dom"/>
</dbReference>
<dbReference type="InterPro" id="IPR012674">
    <property type="entry name" value="Calycin"/>
</dbReference>
<dbReference type="Pfam" id="PF08212">
    <property type="entry name" value="Lipocalin_2"/>
    <property type="match status" value="1"/>
</dbReference>
<organism evidence="4 5">
    <name type="scientific">Shewanella zhuhaiensis</name>
    <dbReference type="NCBI Taxonomy" id="2919576"/>
    <lineage>
        <taxon>Bacteria</taxon>
        <taxon>Pseudomonadati</taxon>
        <taxon>Pseudomonadota</taxon>
        <taxon>Gammaproteobacteria</taxon>
        <taxon>Alteromonadales</taxon>
        <taxon>Shewanellaceae</taxon>
        <taxon>Shewanella</taxon>
    </lineage>
</organism>
<proteinExistence type="inferred from homology"/>
<comment type="subunit">
    <text evidence="2">Homodimer.</text>
</comment>
<dbReference type="PROSITE" id="PS51257">
    <property type="entry name" value="PROKAR_LIPOPROTEIN"/>
    <property type="match status" value="1"/>
</dbReference>
<keyword evidence="2" id="KW-0449">Lipoprotein</keyword>
<evidence type="ECO:0000256" key="1">
    <source>
        <dbReference type="ARBA" id="ARBA00006889"/>
    </source>
</evidence>
<comment type="function">
    <text evidence="2">Involved in the storage or transport of lipids necessary for membrane maintenance under stressful conditions. Displays a binding preference for lysophospholipids.</text>
</comment>
<feature type="signal peptide" evidence="2">
    <location>
        <begin position="1"/>
        <end position="17"/>
    </location>
</feature>
<comment type="similarity">
    <text evidence="1 2">Belongs to the calycin superfamily. Lipocalin family.</text>
</comment>
<dbReference type="InterPro" id="IPR047202">
    <property type="entry name" value="Lipocalin_Blc-like_dom"/>
</dbReference>
<sequence>MKKFVVLLALWILTGCAGKPMPVIQDFDLDNYLGTWYEIARIDNRFERGLTEVTAQYRRQGDAVQVINRGFSAQSGEWQQAIGKARFVASANEGRLEVSFFGPFYGNYQILAATKSNDGRYRTALVAGNDLDYLWLLSRQRSLPDDELNLFKEKIRALGIQPDDLVWLTHSPAL</sequence>
<comment type="subcellular location">
    <subcellularLocation>
        <location evidence="2">Cell outer membrane</location>
    </subcellularLocation>
</comment>
<dbReference type="PANTHER" id="PTHR10612">
    <property type="entry name" value="APOLIPOPROTEIN D"/>
    <property type="match status" value="1"/>
</dbReference>
<dbReference type="EMBL" id="JAKUDL010000002">
    <property type="protein sequence ID" value="MCH4294125.1"/>
    <property type="molecule type" value="Genomic_DNA"/>
</dbReference>
<dbReference type="GO" id="GO:0006950">
    <property type="term" value="P:response to stress"/>
    <property type="evidence" value="ECO:0007669"/>
    <property type="project" value="UniProtKB-ARBA"/>
</dbReference>
<evidence type="ECO:0000259" key="3">
    <source>
        <dbReference type="Pfam" id="PF08212"/>
    </source>
</evidence>
<keyword evidence="2" id="KW-0446">Lipid-binding</keyword>
<protein>
    <recommendedName>
        <fullName evidence="2">Outer membrane lipoprotein Blc</fullName>
    </recommendedName>
</protein>
<accession>A0AAJ1FAI5</accession>
<keyword evidence="2" id="KW-0732">Signal</keyword>
<dbReference type="InterPro" id="IPR022271">
    <property type="entry name" value="Lipocalin_ApoD"/>
</dbReference>
<dbReference type="GO" id="GO:0008289">
    <property type="term" value="F:lipid binding"/>
    <property type="evidence" value="ECO:0007669"/>
    <property type="project" value="UniProtKB-UniRule"/>
</dbReference>
<evidence type="ECO:0000313" key="4">
    <source>
        <dbReference type="EMBL" id="MCH4294125.1"/>
    </source>
</evidence>
<keyword evidence="2" id="KW-0472">Membrane</keyword>
<dbReference type="Proteomes" id="UP001297581">
    <property type="component" value="Unassembled WGS sequence"/>
</dbReference>
<name>A0AAJ1FAI5_9GAMM</name>
<dbReference type="InterPro" id="IPR022272">
    <property type="entry name" value="Lipocalin_CS"/>
</dbReference>
<dbReference type="CDD" id="cd19438">
    <property type="entry name" value="lipocalin_Blc-like"/>
    <property type="match status" value="1"/>
</dbReference>
<dbReference type="PROSITE" id="PS00213">
    <property type="entry name" value="LIPOCALIN"/>
    <property type="match status" value="1"/>
</dbReference>